<gene>
    <name evidence="1" type="ORF">BV25DRAFT_1669303</name>
</gene>
<reference evidence="1" key="1">
    <citation type="submission" date="2021-03" db="EMBL/GenBank/DDBJ databases">
        <authorList>
            <consortium name="DOE Joint Genome Institute"/>
            <person name="Ahrendt S."/>
            <person name="Looney B.P."/>
            <person name="Miyauchi S."/>
            <person name="Morin E."/>
            <person name="Drula E."/>
            <person name="Courty P.E."/>
            <person name="Chicoki N."/>
            <person name="Fauchery L."/>
            <person name="Kohler A."/>
            <person name="Kuo A."/>
            <person name="Labutti K."/>
            <person name="Pangilinan J."/>
            <person name="Lipzen A."/>
            <person name="Riley R."/>
            <person name="Andreopoulos W."/>
            <person name="He G."/>
            <person name="Johnson J."/>
            <person name="Barry K.W."/>
            <person name="Grigoriev I.V."/>
            <person name="Nagy L."/>
            <person name="Hibbett D."/>
            <person name="Henrissat B."/>
            <person name="Matheny P.B."/>
            <person name="Labbe J."/>
            <person name="Martin F."/>
        </authorList>
    </citation>
    <scope>NUCLEOTIDE SEQUENCE</scope>
    <source>
        <strain evidence="1">HHB10654</strain>
    </source>
</reference>
<evidence type="ECO:0000313" key="1">
    <source>
        <dbReference type="EMBL" id="KAI0055980.1"/>
    </source>
</evidence>
<evidence type="ECO:0000313" key="2">
    <source>
        <dbReference type="Proteomes" id="UP000814140"/>
    </source>
</evidence>
<sequence length="584" mass="65190">MDLDLNRPVVVMGASHPDSSSRSNFIAQPPIAQLPVEILSTIFSYIPSMLNEDGSTIFTYTTDGFPTWLAVTDVCRHWRRVAYECRPLWAYIPLGNIEWTRIALEQSKPGPIVIDIPDNFSGIDVDAVIISFESMDRVVDFNWWSYIDFKDDPSKVRRIFDRLFCASTPTHLQSLTICLRTFYQGTLVEIPDTLFMGQSLPELSEVTFSGPINIKAPTLLHAPSLTCLDLTEVGVGIWATMADVVETLRALPLLQTLSLIQCLPALTDVQPTRIDLPHLTLLCLVDGIMPAAKILPFLFIPACEDLDLELDLRVRGTSEQDVHAVLKSTLVDMFALAAPTESSYRFVNICPTDGDLQDMTRRTIQACDPHPAGLGGLPTRFQLGLVYPDDVEEYGLGSDAPLKYLFVDTLRHLPISRVQSLQVANFIFEHDFNWVALFSICTELSDIAVIGIDVTHALFTAMVHSWRTNFPVDANTPSPHPVPLRHLSTITVYETDFTKHRGTKTPIMDQTLSIIAARRDDYYPPFRLILSDCPIAPDKLQELRDDMGLSGPGDDLLLVVDEWLPRSLDESDECDIGSSIMPVS</sequence>
<proteinExistence type="predicted"/>
<name>A0ACB8SJ65_9AGAM</name>
<dbReference type="EMBL" id="MU277274">
    <property type="protein sequence ID" value="KAI0055980.1"/>
    <property type="molecule type" value="Genomic_DNA"/>
</dbReference>
<keyword evidence="2" id="KW-1185">Reference proteome</keyword>
<reference evidence="1" key="2">
    <citation type="journal article" date="2022" name="New Phytol.">
        <title>Evolutionary transition to the ectomycorrhizal habit in the genomes of a hyperdiverse lineage of mushroom-forming fungi.</title>
        <authorList>
            <person name="Looney B."/>
            <person name="Miyauchi S."/>
            <person name="Morin E."/>
            <person name="Drula E."/>
            <person name="Courty P.E."/>
            <person name="Kohler A."/>
            <person name="Kuo A."/>
            <person name="LaButti K."/>
            <person name="Pangilinan J."/>
            <person name="Lipzen A."/>
            <person name="Riley R."/>
            <person name="Andreopoulos W."/>
            <person name="He G."/>
            <person name="Johnson J."/>
            <person name="Nolan M."/>
            <person name="Tritt A."/>
            <person name="Barry K.W."/>
            <person name="Grigoriev I.V."/>
            <person name="Nagy L.G."/>
            <person name="Hibbett D."/>
            <person name="Henrissat B."/>
            <person name="Matheny P.B."/>
            <person name="Labbe J."/>
            <person name="Martin F.M."/>
        </authorList>
    </citation>
    <scope>NUCLEOTIDE SEQUENCE</scope>
    <source>
        <strain evidence="1">HHB10654</strain>
    </source>
</reference>
<organism evidence="1 2">
    <name type="scientific">Artomyces pyxidatus</name>
    <dbReference type="NCBI Taxonomy" id="48021"/>
    <lineage>
        <taxon>Eukaryota</taxon>
        <taxon>Fungi</taxon>
        <taxon>Dikarya</taxon>
        <taxon>Basidiomycota</taxon>
        <taxon>Agaricomycotina</taxon>
        <taxon>Agaricomycetes</taxon>
        <taxon>Russulales</taxon>
        <taxon>Auriscalpiaceae</taxon>
        <taxon>Artomyces</taxon>
    </lineage>
</organism>
<protein>
    <submittedName>
        <fullName evidence="1">Uncharacterized protein</fullName>
    </submittedName>
</protein>
<comment type="caution">
    <text evidence="1">The sequence shown here is derived from an EMBL/GenBank/DDBJ whole genome shotgun (WGS) entry which is preliminary data.</text>
</comment>
<accession>A0ACB8SJ65</accession>
<dbReference type="Proteomes" id="UP000814140">
    <property type="component" value="Unassembled WGS sequence"/>
</dbReference>